<dbReference type="Pfam" id="PF08241">
    <property type="entry name" value="Methyltransf_11"/>
    <property type="match status" value="1"/>
</dbReference>
<evidence type="ECO:0000313" key="3">
    <source>
        <dbReference type="Proteomes" id="UP000177626"/>
    </source>
</evidence>
<dbReference type="InterPro" id="IPR029063">
    <property type="entry name" value="SAM-dependent_MTases_sf"/>
</dbReference>
<sequence length="191" mass="22439">MNDSKKLNLGAGEDRQDGYINIDWNDLTKPDIKHNLNQFPYPFPDSHFDEILASHILEHLDRPFQVMTELHRILKPNGHLIIKVPHFSRGFTHAEHNHGFDVSFPKYFDKNFTKSGFYGVEFELQDLKLHWAAFSHLLTYYGYGKGLTAVIRFLSFIFSFLANLSPNFCSRVWCFWVGGFEEIRFKFICKK</sequence>
<accession>A0A1G2BX86</accession>
<dbReference type="AlphaFoldDB" id="A0A1G2BX86"/>
<evidence type="ECO:0000259" key="1">
    <source>
        <dbReference type="Pfam" id="PF08241"/>
    </source>
</evidence>
<name>A0A1G2BX86_9BACT</name>
<dbReference type="SUPFAM" id="SSF53335">
    <property type="entry name" value="S-adenosyl-L-methionine-dependent methyltransferases"/>
    <property type="match status" value="1"/>
</dbReference>
<proteinExistence type="predicted"/>
<dbReference type="Proteomes" id="UP000177626">
    <property type="component" value="Unassembled WGS sequence"/>
</dbReference>
<protein>
    <recommendedName>
        <fullName evidence="1">Methyltransferase type 11 domain-containing protein</fullName>
    </recommendedName>
</protein>
<dbReference type="InterPro" id="IPR013216">
    <property type="entry name" value="Methyltransf_11"/>
</dbReference>
<dbReference type="Gene3D" id="3.40.50.150">
    <property type="entry name" value="Vaccinia Virus protein VP39"/>
    <property type="match status" value="1"/>
</dbReference>
<organism evidence="2 3">
    <name type="scientific">Candidatus Komeilibacteria bacterium RIFOXYC1_FULL_37_11</name>
    <dbReference type="NCBI Taxonomy" id="1798555"/>
    <lineage>
        <taxon>Bacteria</taxon>
        <taxon>Candidatus Komeiliibacteriota</taxon>
    </lineage>
</organism>
<dbReference type="EMBL" id="MHKQ01000020">
    <property type="protein sequence ID" value="OGY93546.1"/>
    <property type="molecule type" value="Genomic_DNA"/>
</dbReference>
<comment type="caution">
    <text evidence="2">The sequence shown here is derived from an EMBL/GenBank/DDBJ whole genome shotgun (WGS) entry which is preliminary data.</text>
</comment>
<gene>
    <name evidence="2" type="ORF">A2406_02850</name>
</gene>
<feature type="domain" description="Methyltransferase type 11" evidence="1">
    <location>
        <begin position="41"/>
        <end position="82"/>
    </location>
</feature>
<reference evidence="2 3" key="1">
    <citation type="journal article" date="2016" name="Nat. Commun.">
        <title>Thousands of microbial genomes shed light on interconnected biogeochemical processes in an aquifer system.</title>
        <authorList>
            <person name="Anantharaman K."/>
            <person name="Brown C.T."/>
            <person name="Hug L.A."/>
            <person name="Sharon I."/>
            <person name="Castelle C.J."/>
            <person name="Probst A.J."/>
            <person name="Thomas B.C."/>
            <person name="Singh A."/>
            <person name="Wilkins M.J."/>
            <person name="Karaoz U."/>
            <person name="Brodie E.L."/>
            <person name="Williams K.H."/>
            <person name="Hubbard S.S."/>
            <person name="Banfield J.F."/>
        </authorList>
    </citation>
    <scope>NUCLEOTIDE SEQUENCE [LARGE SCALE GENOMIC DNA]</scope>
</reference>
<evidence type="ECO:0000313" key="2">
    <source>
        <dbReference type="EMBL" id="OGY93546.1"/>
    </source>
</evidence>
<dbReference type="GO" id="GO:0008757">
    <property type="term" value="F:S-adenosylmethionine-dependent methyltransferase activity"/>
    <property type="evidence" value="ECO:0007669"/>
    <property type="project" value="InterPro"/>
</dbReference>